<evidence type="ECO:0008006" key="11">
    <source>
        <dbReference type="Google" id="ProtNLM"/>
    </source>
</evidence>
<dbReference type="GO" id="GO:1990281">
    <property type="term" value="C:efflux pump complex"/>
    <property type="evidence" value="ECO:0007669"/>
    <property type="project" value="TreeGrafter"/>
</dbReference>
<dbReference type="Pfam" id="PF02321">
    <property type="entry name" value="OEP"/>
    <property type="match status" value="1"/>
</dbReference>
<reference evidence="9" key="1">
    <citation type="submission" date="2019-06" db="EMBL/GenBank/DDBJ databases">
        <title>Complete genome sequence of Methylogaea oryzae strain JCM16910.</title>
        <authorList>
            <person name="Asakawa S."/>
        </authorList>
    </citation>
    <scope>NUCLEOTIDE SEQUENCE</scope>
    <source>
        <strain evidence="9">E10</strain>
    </source>
</reference>
<evidence type="ECO:0000313" key="9">
    <source>
        <dbReference type="EMBL" id="BBL69588.1"/>
    </source>
</evidence>
<dbReference type="PROSITE" id="PS51257">
    <property type="entry name" value="PROKAR_LIPOPROTEIN"/>
    <property type="match status" value="1"/>
</dbReference>
<evidence type="ECO:0000256" key="3">
    <source>
        <dbReference type="ARBA" id="ARBA00022448"/>
    </source>
</evidence>
<dbReference type="GO" id="GO:0015562">
    <property type="term" value="F:efflux transmembrane transporter activity"/>
    <property type="evidence" value="ECO:0007669"/>
    <property type="project" value="InterPro"/>
</dbReference>
<dbReference type="Proteomes" id="UP000824988">
    <property type="component" value="Chromosome"/>
</dbReference>
<dbReference type="PANTHER" id="PTHR30026">
    <property type="entry name" value="OUTER MEMBRANE PROTEIN TOLC"/>
    <property type="match status" value="1"/>
</dbReference>
<evidence type="ECO:0000256" key="4">
    <source>
        <dbReference type="ARBA" id="ARBA00022452"/>
    </source>
</evidence>
<feature type="coiled-coil region" evidence="8">
    <location>
        <begin position="237"/>
        <end position="264"/>
    </location>
</feature>
<keyword evidence="8" id="KW-0175">Coiled coil</keyword>
<dbReference type="EMBL" id="AP019782">
    <property type="protein sequence ID" value="BBL69588.1"/>
    <property type="molecule type" value="Genomic_DNA"/>
</dbReference>
<protein>
    <recommendedName>
        <fullName evidence="11">Outer membrane efflux protein</fullName>
    </recommendedName>
</protein>
<keyword evidence="4" id="KW-1134">Transmembrane beta strand</keyword>
<keyword evidence="6" id="KW-0472">Membrane</keyword>
<evidence type="ECO:0000256" key="5">
    <source>
        <dbReference type="ARBA" id="ARBA00022692"/>
    </source>
</evidence>
<name>A0A8D4VKN7_9GAMM</name>
<gene>
    <name evidence="9" type="ORF">MoryE10_01940</name>
</gene>
<dbReference type="InterPro" id="IPR051906">
    <property type="entry name" value="TolC-like"/>
</dbReference>
<evidence type="ECO:0000256" key="8">
    <source>
        <dbReference type="SAM" id="Coils"/>
    </source>
</evidence>
<organism evidence="9 10">
    <name type="scientific">Methylogaea oryzae</name>
    <dbReference type="NCBI Taxonomy" id="1295382"/>
    <lineage>
        <taxon>Bacteria</taxon>
        <taxon>Pseudomonadati</taxon>
        <taxon>Pseudomonadota</taxon>
        <taxon>Gammaproteobacteria</taxon>
        <taxon>Methylococcales</taxon>
        <taxon>Methylococcaceae</taxon>
        <taxon>Methylogaea</taxon>
    </lineage>
</organism>
<evidence type="ECO:0000256" key="6">
    <source>
        <dbReference type="ARBA" id="ARBA00023136"/>
    </source>
</evidence>
<sequence>MKKQKQQARQWLPLVLGVSLGACLTGCGLTPEPLSREERSQAIADDKAVLFDKQEPLSGALTLYQAMARALKYNLDHRVKMMERAVSEGQSTIARFDLLPELMASAGYRGRDNFNASSSRSIQTGRQSLVTSTSQDRTRYLGDLVFRWNILDFGVSYFRAQQDGNKALIAEENRRKVSHNLMQDVRSAYWRAVGAQQMESVVRPVLEEARGALQNARAAQKEGLQAPLESLRYQKSLVEIVRKLEGVQEQLKLARSELMRLVNLPPGQEFTLAVPAGEQAFATPKLELPMAQMENLALQMRPELREEMYQTRIGTAEVHKAMLRLLPGVEVNIGGHYDSNSYLLNQHFGELGTQIAKNVFEILSAPQAISNAETQKALADSRRLAAHMAILTQVHLAQEQLDMASQQYARAVELDDLNQQINRHLVNSADNQASSPMERIRASVDAVFTLLQRYQSYSDVQAALGKVYVSLGFDPLPDTIQSHDINALAQALAEVDQDWSKGLFPQPTDTANQTELPDVGKVQEDNDWLSGLMDGLASAL</sequence>
<proteinExistence type="inferred from homology"/>
<dbReference type="InterPro" id="IPR003423">
    <property type="entry name" value="OMP_efflux"/>
</dbReference>
<dbReference type="GO" id="GO:0015288">
    <property type="term" value="F:porin activity"/>
    <property type="evidence" value="ECO:0007669"/>
    <property type="project" value="TreeGrafter"/>
</dbReference>
<dbReference type="PANTHER" id="PTHR30026:SF20">
    <property type="entry name" value="OUTER MEMBRANE PROTEIN TOLC"/>
    <property type="match status" value="1"/>
</dbReference>
<comment type="similarity">
    <text evidence="2">Belongs to the outer membrane factor (OMF) (TC 1.B.17) family.</text>
</comment>
<dbReference type="KEGG" id="moz:MoryE10_01940"/>
<comment type="subcellular location">
    <subcellularLocation>
        <location evidence="1">Cell outer membrane</location>
    </subcellularLocation>
</comment>
<accession>A0A8D4VKN7</accession>
<evidence type="ECO:0000256" key="7">
    <source>
        <dbReference type="ARBA" id="ARBA00023237"/>
    </source>
</evidence>
<evidence type="ECO:0000256" key="2">
    <source>
        <dbReference type="ARBA" id="ARBA00007613"/>
    </source>
</evidence>
<evidence type="ECO:0000313" key="10">
    <source>
        <dbReference type="Proteomes" id="UP000824988"/>
    </source>
</evidence>
<keyword evidence="5" id="KW-0812">Transmembrane</keyword>
<dbReference type="GO" id="GO:0009279">
    <property type="term" value="C:cell outer membrane"/>
    <property type="evidence" value="ECO:0007669"/>
    <property type="project" value="UniProtKB-SubCell"/>
</dbReference>
<keyword evidence="7" id="KW-0998">Cell outer membrane</keyword>
<dbReference type="RefSeq" id="WP_221047945.1">
    <property type="nucleotide sequence ID" value="NZ_AP019782.1"/>
</dbReference>
<keyword evidence="3" id="KW-0813">Transport</keyword>
<keyword evidence="10" id="KW-1185">Reference proteome</keyword>
<evidence type="ECO:0000256" key="1">
    <source>
        <dbReference type="ARBA" id="ARBA00004442"/>
    </source>
</evidence>
<dbReference type="AlphaFoldDB" id="A0A8D4VKN7"/>